<dbReference type="RefSeq" id="WP_121977675.1">
    <property type="nucleotide sequence ID" value="NZ_JBHTLH010000005.1"/>
</dbReference>
<reference evidence="4" key="1">
    <citation type="journal article" date="2019" name="Int. J. Syst. Evol. Microbiol.">
        <title>The Global Catalogue of Microorganisms (GCM) 10K type strain sequencing project: providing services to taxonomists for standard genome sequencing and annotation.</title>
        <authorList>
            <consortium name="The Broad Institute Genomics Platform"/>
            <consortium name="The Broad Institute Genome Sequencing Center for Infectious Disease"/>
            <person name="Wu L."/>
            <person name="Ma J."/>
        </authorList>
    </citation>
    <scope>NUCLEOTIDE SEQUENCE [LARGE SCALE GENOMIC DNA]</scope>
    <source>
        <strain evidence="4">CCUG 71848</strain>
    </source>
</reference>
<keyword evidence="1" id="KW-1133">Transmembrane helix</keyword>
<protein>
    <submittedName>
        <fullName evidence="3">Nuclease-related domain-containing protein</fullName>
    </submittedName>
</protein>
<keyword evidence="4" id="KW-1185">Reference proteome</keyword>
<evidence type="ECO:0000313" key="3">
    <source>
        <dbReference type="EMBL" id="MFD1124063.1"/>
    </source>
</evidence>
<evidence type="ECO:0000259" key="2">
    <source>
        <dbReference type="Pfam" id="PF08378"/>
    </source>
</evidence>
<organism evidence="3 4">
    <name type="scientific">Lentilactobacillus raoultii</name>
    <dbReference type="NCBI Taxonomy" id="1987503"/>
    <lineage>
        <taxon>Bacteria</taxon>
        <taxon>Bacillati</taxon>
        <taxon>Bacillota</taxon>
        <taxon>Bacilli</taxon>
        <taxon>Lactobacillales</taxon>
        <taxon>Lactobacillaceae</taxon>
        <taxon>Lentilactobacillus</taxon>
    </lineage>
</organism>
<keyword evidence="1" id="KW-0812">Transmembrane</keyword>
<accession>A0ABW3PIM2</accession>
<comment type="caution">
    <text evidence="3">The sequence shown here is derived from an EMBL/GenBank/DDBJ whole genome shotgun (WGS) entry which is preliminary data.</text>
</comment>
<dbReference type="EMBL" id="JBHTLH010000005">
    <property type="protein sequence ID" value="MFD1124063.1"/>
    <property type="molecule type" value="Genomic_DNA"/>
</dbReference>
<evidence type="ECO:0000313" key="4">
    <source>
        <dbReference type="Proteomes" id="UP001597156"/>
    </source>
</evidence>
<feature type="transmembrane region" description="Helical" evidence="1">
    <location>
        <begin position="30"/>
        <end position="48"/>
    </location>
</feature>
<evidence type="ECO:0000256" key="1">
    <source>
        <dbReference type="SAM" id="Phobius"/>
    </source>
</evidence>
<dbReference type="Pfam" id="PF08378">
    <property type="entry name" value="NERD"/>
    <property type="match status" value="1"/>
</dbReference>
<proteinExistence type="predicted"/>
<dbReference type="Proteomes" id="UP001597156">
    <property type="component" value="Unassembled WGS sequence"/>
</dbReference>
<sequence length="419" mass="47967">MDTFTLIALFIIATIILYLLTLVWTYLGSVVGTIATILVVFFILGKLYSFQLIIHGVIYLAIAAVVLIGIFMVIDSKQIKKRKAFIQMRLQDLVSKIGLSNIDELMNYQFRKPVTSVIDLTPTQYWHLISQQFDLLNIALTKRNIEDRDTSFISDLIKSLNSLSDVLSQINKDTEIPLTFKNNQPINPALITGLTNLEAQFQKSEKGRYGEERVQRAIAYQGDLTKRLINYNVPFDYGRDDQSSRNTNQMDMVLINQQGIFILEIKNYSFDYITLQDDGNINYSSDGHNWYRSNNKVTKQMEQHRFAIKNILTQIPGIDIEPVSILVIANDKAKLTSKIDAIQMYKPDAFYSAVITPRPHILTEDEVMTIYQILSHAQVGEQTFSFPVFIDNFADNLLDLYSYVQTIQKLSELPKQTIS</sequence>
<feature type="domain" description="NERD" evidence="2">
    <location>
        <begin position="206"/>
        <end position="325"/>
    </location>
</feature>
<name>A0ABW3PIM2_9LACO</name>
<gene>
    <name evidence="3" type="ORF">ACFQ22_01625</name>
</gene>
<feature type="transmembrane region" description="Helical" evidence="1">
    <location>
        <begin position="54"/>
        <end position="74"/>
    </location>
</feature>
<feature type="transmembrane region" description="Helical" evidence="1">
    <location>
        <begin position="6"/>
        <end position="23"/>
    </location>
</feature>
<dbReference type="InterPro" id="IPR011528">
    <property type="entry name" value="NERD"/>
</dbReference>
<keyword evidence="1" id="KW-0472">Membrane</keyword>